<keyword evidence="1" id="KW-0805">Transcription regulation</keyword>
<proteinExistence type="predicted"/>
<feature type="compositionally biased region" description="Basic and acidic residues" evidence="5">
    <location>
        <begin position="27"/>
        <end position="37"/>
    </location>
</feature>
<dbReference type="InterPro" id="IPR001005">
    <property type="entry name" value="SANT/Myb"/>
</dbReference>
<evidence type="ECO:0000313" key="7">
    <source>
        <dbReference type="EMBL" id="ONK80136.1"/>
    </source>
</evidence>
<evidence type="ECO:0000256" key="1">
    <source>
        <dbReference type="ARBA" id="ARBA00023015"/>
    </source>
</evidence>
<accession>A0A5P1FP96</accession>
<dbReference type="GO" id="GO:0003677">
    <property type="term" value="F:DNA binding"/>
    <property type="evidence" value="ECO:0007669"/>
    <property type="project" value="UniProtKB-KW"/>
</dbReference>
<gene>
    <name evidence="7" type="ORF">A4U43_C01F14270</name>
</gene>
<dbReference type="Pfam" id="PF00249">
    <property type="entry name" value="Myb_DNA-binding"/>
    <property type="match status" value="1"/>
</dbReference>
<evidence type="ECO:0000313" key="8">
    <source>
        <dbReference type="Proteomes" id="UP000243459"/>
    </source>
</evidence>
<dbReference type="SUPFAM" id="SSF46689">
    <property type="entry name" value="Homeodomain-like"/>
    <property type="match status" value="1"/>
</dbReference>
<dbReference type="Gramene" id="ONK80136">
    <property type="protein sequence ID" value="ONK80136"/>
    <property type="gene ID" value="A4U43_C01F14270"/>
</dbReference>
<dbReference type="OrthoDB" id="551907at2759"/>
<evidence type="ECO:0000256" key="2">
    <source>
        <dbReference type="ARBA" id="ARBA00023125"/>
    </source>
</evidence>
<dbReference type="Gene3D" id="1.10.10.60">
    <property type="entry name" value="Homeodomain-like"/>
    <property type="match status" value="1"/>
</dbReference>
<feature type="region of interest" description="Disordered" evidence="5">
    <location>
        <begin position="25"/>
        <end position="93"/>
    </location>
</feature>
<evidence type="ECO:0000256" key="3">
    <source>
        <dbReference type="ARBA" id="ARBA00023163"/>
    </source>
</evidence>
<dbReference type="InterPro" id="IPR009057">
    <property type="entry name" value="Homeodomain-like_sf"/>
</dbReference>
<keyword evidence="3" id="KW-0804">Transcription</keyword>
<keyword evidence="8" id="KW-1185">Reference proteome</keyword>
<sequence>MGDDKEKEAMVEICEDKERLLPVIDLNEDKAEEECNKYAENQEQNKEDDDSDDEDDEQSINTEIGGGGSSSSTNNNNNEESKISVGSGDERAPTVRQYVRSKMPRLRWTPDLHSSFVHAVERLGGQERATPKLVLQLMNVRGLSIAHVKSHLQMYRSKKLDDSGQERSVISSAFSSMDNYMRRGDHFNNMFYHREVSHHLPFRMERNIHENERFYSLLQRCQSLHHPLDVNNSRFRHQEWAFTQQAGTRIGSVKEKIVWKEGKPLASHLFDVRDTITGNGCSRSIHGHFLDGRRNAGFDWIASSSKTLSKDGNSNLAMATGSLSEWPGRTNLNSYKRLHSTSSDPIVINDGIQHRADLPFRFGQVQNSKFNEIFARRENQLTDMKRRRMMKESDSVPNLKLGLSPGSVGDSADVKKKIPEADQEVDSVLSLSLSPPNPSPKKLHQIEFLERGTSKKAAMGTSTLDLTMSIKALQ</sequence>
<protein>
    <recommendedName>
        <fullName evidence="6">HTH myb-type domain-containing protein</fullName>
    </recommendedName>
</protein>
<organism evidence="7 8">
    <name type="scientific">Asparagus officinalis</name>
    <name type="common">Garden asparagus</name>
    <dbReference type="NCBI Taxonomy" id="4686"/>
    <lineage>
        <taxon>Eukaryota</taxon>
        <taxon>Viridiplantae</taxon>
        <taxon>Streptophyta</taxon>
        <taxon>Embryophyta</taxon>
        <taxon>Tracheophyta</taxon>
        <taxon>Spermatophyta</taxon>
        <taxon>Magnoliopsida</taxon>
        <taxon>Liliopsida</taxon>
        <taxon>Asparagales</taxon>
        <taxon>Asparagaceae</taxon>
        <taxon>Asparagoideae</taxon>
        <taxon>Asparagus</taxon>
    </lineage>
</organism>
<evidence type="ECO:0000256" key="5">
    <source>
        <dbReference type="SAM" id="MobiDB-lite"/>
    </source>
</evidence>
<dbReference type="GO" id="GO:0003700">
    <property type="term" value="F:DNA-binding transcription factor activity"/>
    <property type="evidence" value="ECO:0007669"/>
    <property type="project" value="InterPro"/>
</dbReference>
<feature type="region of interest" description="Disordered" evidence="5">
    <location>
        <begin position="388"/>
        <end position="413"/>
    </location>
</feature>
<keyword evidence="4" id="KW-0539">Nucleus</keyword>
<dbReference type="PANTHER" id="PTHR31314:SF164">
    <property type="entry name" value="HTH MYB-TYPE DOMAIN-CONTAINING PROTEIN"/>
    <property type="match status" value="1"/>
</dbReference>
<dbReference type="Proteomes" id="UP000243459">
    <property type="component" value="Chromosome 1"/>
</dbReference>
<dbReference type="FunFam" id="1.10.10.60:FF:000002">
    <property type="entry name" value="Myb family transcription factor"/>
    <property type="match status" value="1"/>
</dbReference>
<evidence type="ECO:0000259" key="6">
    <source>
        <dbReference type="PROSITE" id="PS51294"/>
    </source>
</evidence>
<dbReference type="NCBIfam" id="TIGR01557">
    <property type="entry name" value="myb_SHAQKYF"/>
    <property type="match status" value="1"/>
</dbReference>
<dbReference type="InterPro" id="IPR006447">
    <property type="entry name" value="Myb_dom_plants"/>
</dbReference>
<dbReference type="PANTHER" id="PTHR31314">
    <property type="entry name" value="MYB FAMILY TRANSCRIPTION FACTOR PHL7-LIKE"/>
    <property type="match status" value="1"/>
</dbReference>
<dbReference type="InterPro" id="IPR046955">
    <property type="entry name" value="PHR1-like"/>
</dbReference>
<dbReference type="PROSITE" id="PS51294">
    <property type="entry name" value="HTH_MYB"/>
    <property type="match status" value="1"/>
</dbReference>
<reference evidence="8" key="1">
    <citation type="journal article" date="2017" name="Nat. Commun.">
        <title>The asparagus genome sheds light on the origin and evolution of a young Y chromosome.</title>
        <authorList>
            <person name="Harkess A."/>
            <person name="Zhou J."/>
            <person name="Xu C."/>
            <person name="Bowers J.E."/>
            <person name="Van der Hulst R."/>
            <person name="Ayyampalayam S."/>
            <person name="Mercati F."/>
            <person name="Riccardi P."/>
            <person name="McKain M.R."/>
            <person name="Kakrana A."/>
            <person name="Tang H."/>
            <person name="Ray J."/>
            <person name="Groenendijk J."/>
            <person name="Arikit S."/>
            <person name="Mathioni S.M."/>
            <person name="Nakano M."/>
            <person name="Shan H."/>
            <person name="Telgmann-Rauber A."/>
            <person name="Kanno A."/>
            <person name="Yue Z."/>
            <person name="Chen H."/>
            <person name="Li W."/>
            <person name="Chen Y."/>
            <person name="Xu X."/>
            <person name="Zhang Y."/>
            <person name="Luo S."/>
            <person name="Chen H."/>
            <person name="Gao J."/>
            <person name="Mao Z."/>
            <person name="Pires J.C."/>
            <person name="Luo M."/>
            <person name="Kudrna D."/>
            <person name="Wing R.A."/>
            <person name="Meyers B.C."/>
            <person name="Yi K."/>
            <person name="Kong H."/>
            <person name="Lavrijsen P."/>
            <person name="Sunseri F."/>
            <person name="Falavigna A."/>
            <person name="Ye Y."/>
            <person name="Leebens-Mack J.H."/>
            <person name="Chen G."/>
        </authorList>
    </citation>
    <scope>NUCLEOTIDE SEQUENCE [LARGE SCALE GENOMIC DNA]</scope>
    <source>
        <strain evidence="8">cv. DH0086</strain>
    </source>
</reference>
<name>A0A5P1FP96_ASPOF</name>
<keyword evidence="2" id="KW-0238">DNA-binding</keyword>
<evidence type="ECO:0000256" key="4">
    <source>
        <dbReference type="ARBA" id="ARBA00023242"/>
    </source>
</evidence>
<feature type="compositionally biased region" description="Acidic residues" evidence="5">
    <location>
        <begin position="46"/>
        <end position="58"/>
    </location>
</feature>
<dbReference type="EMBL" id="CM007381">
    <property type="protein sequence ID" value="ONK80136.1"/>
    <property type="molecule type" value="Genomic_DNA"/>
</dbReference>
<feature type="domain" description="HTH myb-type" evidence="6">
    <location>
        <begin position="100"/>
        <end position="160"/>
    </location>
</feature>
<dbReference type="InterPro" id="IPR017930">
    <property type="entry name" value="Myb_dom"/>
</dbReference>
<dbReference type="AlphaFoldDB" id="A0A5P1FP96"/>
<dbReference type="OMA" id="MERNIHE"/>